<evidence type="ECO:0000256" key="1">
    <source>
        <dbReference type="SAM" id="MobiDB-lite"/>
    </source>
</evidence>
<dbReference type="AlphaFoldDB" id="A0A0F9NH33"/>
<protein>
    <submittedName>
        <fullName evidence="2">Uncharacterized protein</fullName>
    </submittedName>
</protein>
<gene>
    <name evidence="2" type="ORF">LCGC14_1028450</name>
</gene>
<organism evidence="2">
    <name type="scientific">marine sediment metagenome</name>
    <dbReference type="NCBI Taxonomy" id="412755"/>
    <lineage>
        <taxon>unclassified sequences</taxon>
        <taxon>metagenomes</taxon>
        <taxon>ecological metagenomes</taxon>
    </lineage>
</organism>
<reference evidence="2" key="1">
    <citation type="journal article" date="2015" name="Nature">
        <title>Complex archaea that bridge the gap between prokaryotes and eukaryotes.</title>
        <authorList>
            <person name="Spang A."/>
            <person name="Saw J.H."/>
            <person name="Jorgensen S.L."/>
            <person name="Zaremba-Niedzwiedzka K."/>
            <person name="Martijn J."/>
            <person name="Lind A.E."/>
            <person name="van Eijk R."/>
            <person name="Schleper C."/>
            <person name="Guy L."/>
            <person name="Ettema T.J."/>
        </authorList>
    </citation>
    <scope>NUCLEOTIDE SEQUENCE</scope>
</reference>
<dbReference type="SUPFAM" id="SSF69279">
    <property type="entry name" value="Phage tail proteins"/>
    <property type="match status" value="1"/>
</dbReference>
<evidence type="ECO:0000313" key="2">
    <source>
        <dbReference type="EMBL" id="KKN11247.1"/>
    </source>
</evidence>
<name>A0A0F9NH33_9ZZZZ</name>
<proteinExistence type="predicted"/>
<sequence length="301" mass="31695">MASCANITIEKIRAIIQIGDKEFVTPDIKSFNVTRSRSSLAATFSASIEVPITQKFATGTQVVIKAGTEGNLQTIFTGSVRSVTVNPAFEKATSYIITLSGADKFQELEGKNISRRQRTRAAQTFAAITSVTKRPQRGISYDVRIGGGSGSASIRASDTLMPEHSKVVSTDRPAYDPLHNAKKPEEIDNESGSQSGGSTASITEVRPSSVAVPVGGKVRFIANVTYAAGDSWTVSDTKVGTISDRQNGTAIYTQIGLGENVIKFIDDSRGSIGTATALGISVHDHSSLGNGGPAFGVYASE</sequence>
<feature type="region of interest" description="Disordered" evidence="1">
    <location>
        <begin position="154"/>
        <end position="204"/>
    </location>
</feature>
<accession>A0A0F9NH33</accession>
<comment type="caution">
    <text evidence="2">The sequence shown here is derived from an EMBL/GenBank/DDBJ whole genome shotgun (WGS) entry which is preliminary data.</text>
</comment>
<dbReference type="EMBL" id="LAZR01004157">
    <property type="protein sequence ID" value="KKN11247.1"/>
    <property type="molecule type" value="Genomic_DNA"/>
</dbReference>
<feature type="compositionally biased region" description="Polar residues" evidence="1">
    <location>
        <begin position="190"/>
        <end position="202"/>
    </location>
</feature>